<gene>
    <name evidence="3" type="ORF">SP5_032_00070</name>
</gene>
<evidence type="ECO:0008006" key="5">
    <source>
        <dbReference type="Google" id="ProtNLM"/>
    </source>
</evidence>
<keyword evidence="2" id="KW-0732">Signal</keyword>
<protein>
    <recommendedName>
        <fullName evidence="5">Lipoprotein</fullName>
    </recommendedName>
</protein>
<dbReference type="Proteomes" id="UP000032305">
    <property type="component" value="Unassembled WGS sequence"/>
</dbReference>
<name>A0A0A1W4N8_9SPHN</name>
<evidence type="ECO:0000313" key="3">
    <source>
        <dbReference type="EMBL" id="GAM00385.1"/>
    </source>
</evidence>
<dbReference type="SUPFAM" id="SSF89872">
    <property type="entry name" value="Inhibitor of vertebrate lysozyme, Ivy"/>
    <property type="match status" value="1"/>
</dbReference>
<dbReference type="RefSeq" id="WP_042485218.1">
    <property type="nucleotide sequence ID" value="NZ_BBPI01000032.1"/>
</dbReference>
<feature type="signal peptide" evidence="2">
    <location>
        <begin position="1"/>
        <end position="19"/>
    </location>
</feature>
<reference evidence="3 4" key="1">
    <citation type="submission" date="2014-11" db="EMBL/GenBank/DDBJ databases">
        <title>Whole genome shotgun sequence of Sphingomonas parapaucimobilis NBRC 15100.</title>
        <authorList>
            <person name="Katano-Makiyama Y."/>
            <person name="Hosoyama A."/>
            <person name="Hashimoto M."/>
            <person name="Hosoyama Y."/>
            <person name="Noguchi M."/>
            <person name="Numata M."/>
            <person name="Tsuchikane K."/>
            <person name="Hirakata S."/>
            <person name="Uohara A."/>
            <person name="Shimodaira J."/>
            <person name="Ohji S."/>
            <person name="Ichikawa N."/>
            <person name="Kimura A."/>
            <person name="Yamazoe A."/>
            <person name="Fujita N."/>
        </authorList>
    </citation>
    <scope>NUCLEOTIDE SEQUENCE [LARGE SCALE GENOMIC DNA]</scope>
    <source>
        <strain evidence="3 4">NBRC 15100</strain>
    </source>
</reference>
<evidence type="ECO:0000256" key="1">
    <source>
        <dbReference type="SAM" id="MobiDB-lite"/>
    </source>
</evidence>
<feature type="region of interest" description="Disordered" evidence="1">
    <location>
        <begin position="24"/>
        <end position="45"/>
    </location>
</feature>
<feature type="chain" id="PRO_5001982148" description="Lipoprotein" evidence="2">
    <location>
        <begin position="20"/>
        <end position="171"/>
    </location>
</feature>
<proteinExistence type="predicted"/>
<evidence type="ECO:0000313" key="4">
    <source>
        <dbReference type="Proteomes" id="UP000032305"/>
    </source>
</evidence>
<sequence length="171" mass="18092">MRRFAILAPLALLALSACGGQGGDTDSDVAPGNFTPPGTARPTPIPGVAQVNPLTSYVGHYPGDAVDGVSFFDRTEVASALHDAVGDQKLVQRIMSRGAVTVPIFRQGEQGIAAHGCTPHDCADNNWTVQIDLKSSKARVCYHDRETMGDRSQWYMGGAPVTQPGECPQEG</sequence>
<dbReference type="OrthoDB" id="7204430at2"/>
<organism evidence="3 4">
    <name type="scientific">Sphingomonas parapaucimobilis NBRC 15100</name>
    <dbReference type="NCBI Taxonomy" id="1219049"/>
    <lineage>
        <taxon>Bacteria</taxon>
        <taxon>Pseudomonadati</taxon>
        <taxon>Pseudomonadota</taxon>
        <taxon>Alphaproteobacteria</taxon>
        <taxon>Sphingomonadales</taxon>
        <taxon>Sphingomonadaceae</taxon>
        <taxon>Sphingomonas</taxon>
    </lineage>
</organism>
<comment type="caution">
    <text evidence="3">The sequence shown here is derived from an EMBL/GenBank/DDBJ whole genome shotgun (WGS) entry which is preliminary data.</text>
</comment>
<dbReference type="eggNOG" id="ENOG502ZIK1">
    <property type="taxonomic scope" value="Bacteria"/>
</dbReference>
<dbReference type="EMBL" id="BBPI01000032">
    <property type="protein sequence ID" value="GAM00385.1"/>
    <property type="molecule type" value="Genomic_DNA"/>
</dbReference>
<evidence type="ECO:0000256" key="2">
    <source>
        <dbReference type="SAM" id="SignalP"/>
    </source>
</evidence>
<dbReference type="InterPro" id="IPR036501">
    <property type="entry name" value="Inhibitor_vert_lysozyme_sf"/>
</dbReference>
<accession>A0A0A1W4N8</accession>
<dbReference type="AlphaFoldDB" id="A0A0A1W4N8"/>
<dbReference type="PROSITE" id="PS51257">
    <property type="entry name" value="PROKAR_LIPOPROTEIN"/>
    <property type="match status" value="1"/>
</dbReference>
<keyword evidence="4" id="KW-1185">Reference proteome</keyword>